<keyword evidence="7" id="KW-0049">Antioxidant</keyword>
<dbReference type="EMBL" id="OVEO01000004">
    <property type="protein sequence ID" value="SPQ95760.1"/>
    <property type="molecule type" value="Genomic_DNA"/>
</dbReference>
<dbReference type="InterPro" id="IPR001424">
    <property type="entry name" value="SOD_Cu_Zn_dom"/>
</dbReference>
<feature type="domain" description="Superoxide dismutase copper/zinc binding" evidence="10">
    <location>
        <begin position="15"/>
        <end position="150"/>
    </location>
</feature>
<accession>A0A3P3Y6Y7</accession>
<gene>
    <name evidence="11" type="ORF">PLBR_LOCUS2975</name>
</gene>
<reference evidence="11 12" key="1">
    <citation type="submission" date="2018-03" db="EMBL/GenBank/DDBJ databases">
        <authorList>
            <person name="Fogelqvist J."/>
        </authorList>
    </citation>
    <scope>NUCLEOTIDE SEQUENCE [LARGE SCALE GENOMIC DNA]</scope>
</reference>
<dbReference type="Pfam" id="PF00080">
    <property type="entry name" value="Sod_Cu"/>
    <property type="match status" value="1"/>
</dbReference>
<dbReference type="PANTHER" id="PTHR10003">
    <property type="entry name" value="SUPEROXIDE DISMUTASE CU-ZN -RELATED"/>
    <property type="match status" value="1"/>
</dbReference>
<proteinExistence type="inferred from homology"/>
<keyword evidence="11" id="KW-0496">Mitochondrion</keyword>
<dbReference type="InterPro" id="IPR024134">
    <property type="entry name" value="SOD_Cu/Zn_/chaperone"/>
</dbReference>
<dbReference type="InterPro" id="IPR018152">
    <property type="entry name" value="SOD_Cu/Zn_BS"/>
</dbReference>
<evidence type="ECO:0000259" key="10">
    <source>
        <dbReference type="Pfam" id="PF00080"/>
    </source>
</evidence>
<comment type="cofactor">
    <cofactor evidence="1">
        <name>Cu cation</name>
        <dbReference type="ChEBI" id="CHEBI:23378"/>
    </cofactor>
</comment>
<dbReference type="CDD" id="cd00305">
    <property type="entry name" value="Cu-Zn_Superoxide_Dismutase"/>
    <property type="match status" value="1"/>
</dbReference>
<dbReference type="PRINTS" id="PR00068">
    <property type="entry name" value="CUZNDISMTASE"/>
</dbReference>
<dbReference type="EC" id="1.15.1.1" evidence="4"/>
<dbReference type="FunFam" id="2.60.40.200:FF:000001">
    <property type="entry name" value="Superoxide dismutase [Cu-Zn]"/>
    <property type="match status" value="1"/>
</dbReference>
<sequence>MGVLTGVCVFRGDGVSGSVTLSQDEAGGPTKIAGTIKGLDAGKHGFHIHEFGDLSQGCSSTGGHFNPMKMAHGAPTASERHFGDLGNIVANEDGVATVSITDSMVTLIGDNSVIGRAFIIHEIADDLGKTSHQLSKTTGNAGGRVAGGVIGRGKAA</sequence>
<dbReference type="InterPro" id="IPR036423">
    <property type="entry name" value="SOD-like_Cu/Zn_dom_sf"/>
</dbReference>
<dbReference type="GO" id="GO:0004784">
    <property type="term" value="F:superoxide dismutase activity"/>
    <property type="evidence" value="ECO:0007669"/>
    <property type="project" value="UniProtKB-EC"/>
</dbReference>
<evidence type="ECO:0000256" key="8">
    <source>
        <dbReference type="ARBA" id="ARBA00023002"/>
    </source>
</evidence>
<geneLocation type="mitochondrion" evidence="11"/>
<evidence type="ECO:0000256" key="1">
    <source>
        <dbReference type="ARBA" id="ARBA00001935"/>
    </source>
</evidence>
<evidence type="ECO:0000256" key="7">
    <source>
        <dbReference type="ARBA" id="ARBA00022862"/>
    </source>
</evidence>
<dbReference type="SUPFAM" id="SSF49329">
    <property type="entry name" value="Cu,Zn superoxide dismutase-like"/>
    <property type="match status" value="1"/>
</dbReference>
<evidence type="ECO:0000256" key="4">
    <source>
        <dbReference type="ARBA" id="ARBA00012682"/>
    </source>
</evidence>
<keyword evidence="6" id="KW-0862">Zinc</keyword>
<dbReference type="PROSITE" id="PS00087">
    <property type="entry name" value="SOD_CU_ZN_1"/>
    <property type="match status" value="1"/>
</dbReference>
<keyword evidence="8" id="KW-0560">Oxidoreductase</keyword>
<evidence type="ECO:0000256" key="6">
    <source>
        <dbReference type="ARBA" id="ARBA00022833"/>
    </source>
</evidence>
<keyword evidence="9" id="KW-0186">Copper</keyword>
<comment type="cofactor">
    <cofactor evidence="2">
        <name>Zn(2+)</name>
        <dbReference type="ChEBI" id="CHEBI:29105"/>
    </cofactor>
</comment>
<dbReference type="Gene3D" id="2.60.40.200">
    <property type="entry name" value="Superoxide dismutase, copper/zinc binding domain"/>
    <property type="match status" value="1"/>
</dbReference>
<dbReference type="AlphaFoldDB" id="A0A3P3Y6Y7"/>
<comment type="similarity">
    <text evidence="3">Belongs to the Cu-Zn superoxide dismutase family.</text>
</comment>
<evidence type="ECO:0000256" key="5">
    <source>
        <dbReference type="ARBA" id="ARBA00022723"/>
    </source>
</evidence>
<evidence type="ECO:0000313" key="11">
    <source>
        <dbReference type="EMBL" id="SPQ95760.1"/>
    </source>
</evidence>
<dbReference type="GO" id="GO:0005507">
    <property type="term" value="F:copper ion binding"/>
    <property type="evidence" value="ECO:0007669"/>
    <property type="project" value="InterPro"/>
</dbReference>
<keyword evidence="5" id="KW-0479">Metal-binding</keyword>
<evidence type="ECO:0000256" key="9">
    <source>
        <dbReference type="ARBA" id="ARBA00023008"/>
    </source>
</evidence>
<organism evidence="11 12">
    <name type="scientific">Plasmodiophora brassicae</name>
    <name type="common">Clubroot disease agent</name>
    <dbReference type="NCBI Taxonomy" id="37360"/>
    <lineage>
        <taxon>Eukaryota</taxon>
        <taxon>Sar</taxon>
        <taxon>Rhizaria</taxon>
        <taxon>Endomyxa</taxon>
        <taxon>Phytomyxea</taxon>
        <taxon>Plasmodiophorida</taxon>
        <taxon>Plasmodiophoridae</taxon>
        <taxon>Plasmodiophora</taxon>
    </lineage>
</organism>
<evidence type="ECO:0000256" key="3">
    <source>
        <dbReference type="ARBA" id="ARBA00010457"/>
    </source>
</evidence>
<dbReference type="Proteomes" id="UP000290189">
    <property type="component" value="Unassembled WGS sequence"/>
</dbReference>
<evidence type="ECO:0000256" key="2">
    <source>
        <dbReference type="ARBA" id="ARBA00001947"/>
    </source>
</evidence>
<name>A0A3P3Y6Y7_PLABS</name>
<protein>
    <recommendedName>
        <fullName evidence="4">superoxide dismutase</fullName>
        <ecNumber evidence="4">1.15.1.1</ecNumber>
    </recommendedName>
</protein>
<evidence type="ECO:0000313" key="12">
    <source>
        <dbReference type="Proteomes" id="UP000290189"/>
    </source>
</evidence>